<evidence type="ECO:0000313" key="2">
    <source>
        <dbReference type="Proteomes" id="UP000465062"/>
    </source>
</evidence>
<evidence type="ECO:0000313" key="1">
    <source>
        <dbReference type="EMBL" id="QHE63659.1"/>
    </source>
</evidence>
<dbReference type="AlphaFoldDB" id="A0A6I6UU96"/>
<dbReference type="InterPro" id="IPR058595">
    <property type="entry name" value="Avidin-like"/>
</dbReference>
<proteinExistence type="predicted"/>
<reference evidence="1 2" key="1">
    <citation type="submission" date="2019-06" db="EMBL/GenBank/DDBJ databases">
        <title>An operon consisting of a P-type ATPase gene and a transcriptional regular gene given the different cadmium resistance in Bacillus vietamensis 151-6 and Bacillus marisflavi 151-25.</title>
        <authorList>
            <person name="Yu X."/>
        </authorList>
    </citation>
    <scope>NUCLEOTIDE SEQUENCE [LARGE SCALE GENOMIC DNA]</scope>
    <source>
        <strain evidence="1 2">151-6</strain>
    </source>
</reference>
<accession>A0A6I6UU96</accession>
<dbReference type="Pfam" id="PF26421">
    <property type="entry name" value="Avidin_like"/>
    <property type="match status" value="1"/>
</dbReference>
<dbReference type="EMBL" id="CP047394">
    <property type="protein sequence ID" value="QHE63659.1"/>
    <property type="molecule type" value="Genomic_DNA"/>
</dbReference>
<dbReference type="Proteomes" id="UP000465062">
    <property type="component" value="Chromosome"/>
</dbReference>
<name>A0A6I6UU96_9BACI</name>
<dbReference type="KEGG" id="bvq:FHE72_04975"/>
<organism evidence="1 2">
    <name type="scientific">Rossellomorea vietnamensis</name>
    <dbReference type="NCBI Taxonomy" id="218284"/>
    <lineage>
        <taxon>Bacteria</taxon>
        <taxon>Bacillati</taxon>
        <taxon>Bacillota</taxon>
        <taxon>Bacilli</taxon>
        <taxon>Bacillales</taxon>
        <taxon>Bacillaceae</taxon>
        <taxon>Rossellomorea</taxon>
    </lineage>
</organism>
<protein>
    <submittedName>
        <fullName evidence="1">N-acetylglutamate synthase</fullName>
    </submittedName>
</protein>
<gene>
    <name evidence="1" type="ORF">FHE72_04975</name>
</gene>
<sequence>MNYDGRTFVSIENTANGEVSSKTVFEYKQEGKILSATYSGGDITKGTLIGIVKDDGSLVFRYNHVNTNHEIRGGQCTSVPEILKDGRIRLHEKWKWMDREQSVGESVVEELMNGGTGATF</sequence>